<reference evidence="2" key="1">
    <citation type="submission" date="2016-11" db="UniProtKB">
        <authorList>
            <consortium name="WormBaseParasite"/>
        </authorList>
    </citation>
    <scope>IDENTIFICATION</scope>
</reference>
<keyword evidence="1" id="KW-1185">Reference proteome</keyword>
<sequence>MFTVCFVNSTNLAIVEFKTSATNDRGVINQQKHDKETGRPERYFNRTRILGAHFSLPTNKTTTIGTDNIRRSNKEKISTRATKQVSRLAWGTRYPLSSLITQQNRDRYSFNEVG</sequence>
<dbReference type="Proteomes" id="UP000095287">
    <property type="component" value="Unplaced"/>
</dbReference>
<protein>
    <submittedName>
        <fullName evidence="2">Secreted protein</fullName>
    </submittedName>
</protein>
<dbReference type="WBParaSite" id="L893_g749.t1">
    <property type="protein sequence ID" value="L893_g749.t1"/>
    <property type="gene ID" value="L893_g749"/>
</dbReference>
<name>A0A1I8ANQ6_9BILA</name>
<accession>A0A1I8ANQ6</accession>
<proteinExistence type="predicted"/>
<evidence type="ECO:0000313" key="1">
    <source>
        <dbReference type="Proteomes" id="UP000095287"/>
    </source>
</evidence>
<organism evidence="1 2">
    <name type="scientific">Steinernema glaseri</name>
    <dbReference type="NCBI Taxonomy" id="37863"/>
    <lineage>
        <taxon>Eukaryota</taxon>
        <taxon>Metazoa</taxon>
        <taxon>Ecdysozoa</taxon>
        <taxon>Nematoda</taxon>
        <taxon>Chromadorea</taxon>
        <taxon>Rhabditida</taxon>
        <taxon>Tylenchina</taxon>
        <taxon>Panagrolaimomorpha</taxon>
        <taxon>Strongyloidoidea</taxon>
        <taxon>Steinernematidae</taxon>
        <taxon>Steinernema</taxon>
    </lineage>
</organism>
<dbReference type="AlphaFoldDB" id="A0A1I8ANQ6"/>
<evidence type="ECO:0000313" key="2">
    <source>
        <dbReference type="WBParaSite" id="L893_g749.t1"/>
    </source>
</evidence>